<keyword evidence="3" id="KW-0067">ATP-binding</keyword>
<dbReference type="FunFam" id="3.40.50.300:FF:000006">
    <property type="entry name" value="DNA-binding transcriptional regulator NtrC"/>
    <property type="match status" value="1"/>
</dbReference>
<organism evidence="11 12">
    <name type="scientific">Citrifermentans bremense</name>
    <dbReference type="NCBI Taxonomy" id="60035"/>
    <lineage>
        <taxon>Bacteria</taxon>
        <taxon>Pseudomonadati</taxon>
        <taxon>Thermodesulfobacteriota</taxon>
        <taxon>Desulfuromonadia</taxon>
        <taxon>Geobacterales</taxon>
        <taxon>Geobacteraceae</taxon>
        <taxon>Citrifermentans</taxon>
    </lineage>
</organism>
<gene>
    <name evidence="11" type="ORF">GEOBRER4_n1726</name>
</gene>
<dbReference type="InterPro" id="IPR058031">
    <property type="entry name" value="AAA_lid_NorR"/>
</dbReference>
<evidence type="ECO:0000256" key="5">
    <source>
        <dbReference type="ARBA" id="ARBA00023015"/>
    </source>
</evidence>
<accession>A0A6S6M0J9</accession>
<dbReference type="InterPro" id="IPR002197">
    <property type="entry name" value="HTH_Fis"/>
</dbReference>
<name>A0A6S6M0J9_9BACT</name>
<evidence type="ECO:0000259" key="9">
    <source>
        <dbReference type="PROSITE" id="PS50045"/>
    </source>
</evidence>
<evidence type="ECO:0000256" key="4">
    <source>
        <dbReference type="ARBA" id="ARBA00023012"/>
    </source>
</evidence>
<dbReference type="FunFam" id="3.40.50.2300:FF:000018">
    <property type="entry name" value="DNA-binding transcriptional regulator NtrC"/>
    <property type="match status" value="1"/>
</dbReference>
<dbReference type="InterPro" id="IPR027417">
    <property type="entry name" value="P-loop_NTPase"/>
</dbReference>
<dbReference type="SUPFAM" id="SSF52540">
    <property type="entry name" value="P-loop containing nucleoside triphosphate hydrolases"/>
    <property type="match status" value="1"/>
</dbReference>
<dbReference type="SMART" id="SM00382">
    <property type="entry name" value="AAA"/>
    <property type="match status" value="1"/>
</dbReference>
<dbReference type="Pfam" id="PF25601">
    <property type="entry name" value="AAA_lid_14"/>
    <property type="match status" value="1"/>
</dbReference>
<feature type="domain" description="Sigma-54 factor interaction" evidence="9">
    <location>
        <begin position="143"/>
        <end position="371"/>
    </location>
</feature>
<keyword evidence="5" id="KW-0805">Transcription regulation</keyword>
<feature type="modified residue" description="4-aspartylphosphate" evidence="8">
    <location>
        <position position="53"/>
    </location>
</feature>
<dbReference type="PANTHER" id="PTHR32071:SF113">
    <property type="entry name" value="ALGINATE BIOSYNTHESIS TRANSCRIPTIONAL REGULATORY PROTEIN ALGB"/>
    <property type="match status" value="1"/>
</dbReference>
<dbReference type="InterPro" id="IPR011006">
    <property type="entry name" value="CheY-like_superfamily"/>
</dbReference>
<keyword evidence="4" id="KW-0902">Two-component regulatory system</keyword>
<dbReference type="PANTHER" id="PTHR32071">
    <property type="entry name" value="TRANSCRIPTIONAL REGULATORY PROTEIN"/>
    <property type="match status" value="1"/>
</dbReference>
<reference evidence="11 12" key="1">
    <citation type="submission" date="2020-06" db="EMBL/GenBank/DDBJ databases">
        <title>Interaction of electrochemicaly active bacteria, Geobacter bremensis R4 on different carbon anode.</title>
        <authorList>
            <person name="Meng L."/>
            <person name="Yoshida N."/>
        </authorList>
    </citation>
    <scope>NUCLEOTIDE SEQUENCE [LARGE SCALE GENOMIC DNA]</scope>
    <source>
        <strain evidence="11 12">R4</strain>
    </source>
</reference>
<dbReference type="GO" id="GO:0043565">
    <property type="term" value="F:sequence-specific DNA binding"/>
    <property type="evidence" value="ECO:0007669"/>
    <property type="project" value="InterPro"/>
</dbReference>
<dbReference type="Pfam" id="PF00158">
    <property type="entry name" value="Sigma54_activat"/>
    <property type="match status" value="1"/>
</dbReference>
<proteinExistence type="predicted"/>
<dbReference type="Pfam" id="PF02954">
    <property type="entry name" value="HTH_8"/>
    <property type="match status" value="1"/>
</dbReference>
<dbReference type="KEGG" id="gbn:GEOBRER4_16600"/>
<keyword evidence="1 8" id="KW-0597">Phosphoprotein</keyword>
<dbReference type="PRINTS" id="PR01590">
    <property type="entry name" value="HTHFIS"/>
</dbReference>
<dbReference type="InterPro" id="IPR002078">
    <property type="entry name" value="Sigma_54_int"/>
</dbReference>
<dbReference type="InterPro" id="IPR001789">
    <property type="entry name" value="Sig_transdc_resp-reg_receiver"/>
</dbReference>
<dbReference type="PROSITE" id="PS00676">
    <property type="entry name" value="SIGMA54_INTERACT_2"/>
    <property type="match status" value="1"/>
</dbReference>
<evidence type="ECO:0000256" key="7">
    <source>
        <dbReference type="ARBA" id="ARBA00023163"/>
    </source>
</evidence>
<evidence type="ECO:0000256" key="6">
    <source>
        <dbReference type="ARBA" id="ARBA00023125"/>
    </source>
</evidence>
<evidence type="ECO:0000259" key="10">
    <source>
        <dbReference type="PROSITE" id="PS50110"/>
    </source>
</evidence>
<evidence type="ECO:0000256" key="8">
    <source>
        <dbReference type="PROSITE-ProRule" id="PRU00169"/>
    </source>
</evidence>
<dbReference type="CDD" id="cd00009">
    <property type="entry name" value="AAA"/>
    <property type="match status" value="1"/>
</dbReference>
<dbReference type="PROSITE" id="PS00688">
    <property type="entry name" value="SIGMA54_INTERACT_3"/>
    <property type="match status" value="1"/>
</dbReference>
<dbReference type="SMART" id="SM00448">
    <property type="entry name" value="REC"/>
    <property type="match status" value="1"/>
</dbReference>
<dbReference type="SUPFAM" id="SSF46689">
    <property type="entry name" value="Homeodomain-like"/>
    <property type="match status" value="1"/>
</dbReference>
<dbReference type="InterPro" id="IPR025943">
    <property type="entry name" value="Sigma_54_int_dom_ATP-bd_2"/>
</dbReference>
<dbReference type="Gene3D" id="1.10.10.60">
    <property type="entry name" value="Homeodomain-like"/>
    <property type="match status" value="1"/>
</dbReference>
<dbReference type="GO" id="GO:0000160">
    <property type="term" value="P:phosphorelay signal transduction system"/>
    <property type="evidence" value="ECO:0007669"/>
    <property type="project" value="UniProtKB-KW"/>
</dbReference>
<evidence type="ECO:0000256" key="2">
    <source>
        <dbReference type="ARBA" id="ARBA00022741"/>
    </source>
</evidence>
<protein>
    <submittedName>
        <fullName evidence="11">Type IV fimbriae expression regulatory protein PilR</fullName>
    </submittedName>
</protein>
<dbReference type="Gene3D" id="3.40.50.2300">
    <property type="match status" value="1"/>
</dbReference>
<dbReference type="InterPro" id="IPR003593">
    <property type="entry name" value="AAA+_ATPase"/>
</dbReference>
<evidence type="ECO:0000256" key="1">
    <source>
        <dbReference type="ARBA" id="ARBA00022553"/>
    </source>
</evidence>
<dbReference type="PROSITE" id="PS50110">
    <property type="entry name" value="RESPONSE_REGULATORY"/>
    <property type="match status" value="1"/>
</dbReference>
<keyword evidence="7" id="KW-0804">Transcription</keyword>
<dbReference type="SUPFAM" id="SSF52172">
    <property type="entry name" value="CheY-like"/>
    <property type="match status" value="1"/>
</dbReference>
<dbReference type="GO" id="GO:0005524">
    <property type="term" value="F:ATP binding"/>
    <property type="evidence" value="ECO:0007669"/>
    <property type="project" value="UniProtKB-KW"/>
</dbReference>
<keyword evidence="2" id="KW-0547">Nucleotide-binding</keyword>
<dbReference type="Proteomes" id="UP000515472">
    <property type="component" value="Chromosome"/>
</dbReference>
<evidence type="ECO:0000313" key="11">
    <source>
        <dbReference type="EMBL" id="BCG46910.1"/>
    </source>
</evidence>
<dbReference type="Pfam" id="PF00072">
    <property type="entry name" value="Response_reg"/>
    <property type="match status" value="1"/>
</dbReference>
<keyword evidence="12" id="KW-1185">Reference proteome</keyword>
<dbReference type="EMBL" id="AP023213">
    <property type="protein sequence ID" value="BCG46910.1"/>
    <property type="molecule type" value="Genomic_DNA"/>
</dbReference>
<sequence>MRARILVVDDELSMREFLSILLEGEGYQVDQAENAEEALRLIGEQRYEMVISDVLMPGLGGIELLSRIKSESPETAVLMITAFTTAEQAVEAMKLGAYDYIGKPFKVEEVKVLVKNALEKQSLVQENKRLKAAVQERFSFSGLIGKSKQMREVYDLIAKVADSMANVLITGESGTGKELAARAIHYNSPRKGAPFVAVNCGAIPETLIESELFGHSKGAFTGAFADRPGLFEQAEGGTLFLDEIGEVPLQLQAKLLRVLQEREFRRVGGATSLKADVRIVAASNRNLEEQVREGTFREDLFYRLNVVMLRMPSLKERAEDIPALVEHFYKKYSLWSGADEIITPDALKALFNYPFPGNVRELENLVERCVVLGSRVIALDCLPASVREHRSVIPASGETEIPEEGMDLQAYLDNLEQKLLVQALDRCGGVKKRAAALLGMTFRSFRYRLAKFGMDEE</sequence>
<dbReference type="RefSeq" id="WP_085813007.1">
    <property type="nucleotide sequence ID" value="NZ_AP023213.1"/>
</dbReference>
<dbReference type="Gene3D" id="1.10.8.60">
    <property type="match status" value="1"/>
</dbReference>
<evidence type="ECO:0000313" key="12">
    <source>
        <dbReference type="Proteomes" id="UP000515472"/>
    </source>
</evidence>
<dbReference type="InterPro" id="IPR025944">
    <property type="entry name" value="Sigma_54_int_dom_CS"/>
</dbReference>
<dbReference type="AlphaFoldDB" id="A0A6S6M0J9"/>
<dbReference type="PROSITE" id="PS50045">
    <property type="entry name" value="SIGMA54_INTERACT_4"/>
    <property type="match status" value="1"/>
</dbReference>
<evidence type="ECO:0000256" key="3">
    <source>
        <dbReference type="ARBA" id="ARBA00022840"/>
    </source>
</evidence>
<dbReference type="Gene3D" id="3.40.50.300">
    <property type="entry name" value="P-loop containing nucleotide triphosphate hydrolases"/>
    <property type="match status" value="1"/>
</dbReference>
<dbReference type="GO" id="GO:0006355">
    <property type="term" value="P:regulation of DNA-templated transcription"/>
    <property type="evidence" value="ECO:0007669"/>
    <property type="project" value="InterPro"/>
</dbReference>
<dbReference type="InterPro" id="IPR009057">
    <property type="entry name" value="Homeodomain-like_sf"/>
</dbReference>
<keyword evidence="6" id="KW-0238">DNA-binding</keyword>
<feature type="domain" description="Response regulatory" evidence="10">
    <location>
        <begin position="4"/>
        <end position="118"/>
    </location>
</feature>